<dbReference type="Proteomes" id="UP000053558">
    <property type="component" value="Unassembled WGS sequence"/>
</dbReference>
<dbReference type="PRINTS" id="PR00081">
    <property type="entry name" value="GDHRDH"/>
</dbReference>
<dbReference type="RefSeq" id="XP_007766968.1">
    <property type="nucleotide sequence ID" value="XM_007768778.1"/>
</dbReference>
<dbReference type="OrthoDB" id="542013at2759"/>
<dbReference type="PANTHER" id="PTHR43157">
    <property type="entry name" value="PHOSPHATIDYLINOSITOL-GLYCAN BIOSYNTHESIS CLASS F PROTEIN-RELATED"/>
    <property type="match status" value="1"/>
</dbReference>
<keyword evidence="3" id="KW-1185">Reference proteome</keyword>
<dbReference type="Pfam" id="PF00106">
    <property type="entry name" value="adh_short"/>
    <property type="match status" value="1"/>
</dbReference>
<dbReference type="InterPro" id="IPR036291">
    <property type="entry name" value="NAD(P)-bd_dom_sf"/>
</dbReference>
<dbReference type="Gene3D" id="3.40.50.720">
    <property type="entry name" value="NAD(P)-binding Rossmann-like Domain"/>
    <property type="match status" value="1"/>
</dbReference>
<sequence>MARFSVLNYYREQWKELPLPSVDVSHDTLLVVGSNVGLGFEASKHLARMQPEQLLVTCRDDRKCEQTCNALRVQTSYDRIRALPLELSSFASVSAFADKFGSEGMNKIHALVANAAVCPAGYSRTADGWEVTLQVNFLSTALLSILMLPHLVASATADRAARLATINSFGYFFAWRPKPQPQKTLLETLNDKGYCLTMAERYVTTKLLGVMFFRELAQRLTSPTPVAVSTVNPGTCQSELFRNLEELHPVMRLIFTFGKQLCAVRSTDMGCRNLVHAAVAADERERHGCSVSSYEVAEERNYVLSDEGRVMAKQLWEETIEVLSRADSRVPGIISRYLHDA</sequence>
<dbReference type="PANTHER" id="PTHR43157:SF31">
    <property type="entry name" value="PHOSPHATIDYLINOSITOL-GLYCAN BIOSYNTHESIS CLASS F PROTEIN"/>
    <property type="match status" value="1"/>
</dbReference>
<dbReference type="SUPFAM" id="SSF51735">
    <property type="entry name" value="NAD(P)-binding Rossmann-fold domains"/>
    <property type="match status" value="1"/>
</dbReference>
<evidence type="ECO:0000313" key="3">
    <source>
        <dbReference type="Proteomes" id="UP000053558"/>
    </source>
</evidence>
<dbReference type="AlphaFoldDB" id="A0A5M3MVC2"/>
<dbReference type="KEGG" id="cput:CONPUDRAFT_101734"/>
<proteinExistence type="predicted"/>
<dbReference type="OMA" id="PQEEDCT"/>
<protein>
    <submittedName>
        <fullName evidence="2">NAD(P)-binding protein</fullName>
    </submittedName>
</protein>
<dbReference type="GO" id="GO:0016491">
    <property type="term" value="F:oxidoreductase activity"/>
    <property type="evidence" value="ECO:0007669"/>
    <property type="project" value="UniProtKB-KW"/>
</dbReference>
<dbReference type="EMBL" id="JH711576">
    <property type="protein sequence ID" value="EIW83122.1"/>
    <property type="molecule type" value="Genomic_DNA"/>
</dbReference>
<accession>A0A5M3MVC2</accession>
<reference evidence="3" key="1">
    <citation type="journal article" date="2012" name="Science">
        <title>The Paleozoic origin of enzymatic lignin decomposition reconstructed from 31 fungal genomes.</title>
        <authorList>
            <person name="Floudas D."/>
            <person name="Binder M."/>
            <person name="Riley R."/>
            <person name="Barry K."/>
            <person name="Blanchette R.A."/>
            <person name="Henrissat B."/>
            <person name="Martinez A.T."/>
            <person name="Otillar R."/>
            <person name="Spatafora J.W."/>
            <person name="Yadav J.S."/>
            <person name="Aerts A."/>
            <person name="Benoit I."/>
            <person name="Boyd A."/>
            <person name="Carlson A."/>
            <person name="Copeland A."/>
            <person name="Coutinho P.M."/>
            <person name="de Vries R.P."/>
            <person name="Ferreira P."/>
            <person name="Findley K."/>
            <person name="Foster B."/>
            <person name="Gaskell J."/>
            <person name="Glotzer D."/>
            <person name="Gorecki P."/>
            <person name="Heitman J."/>
            <person name="Hesse C."/>
            <person name="Hori C."/>
            <person name="Igarashi K."/>
            <person name="Jurgens J.A."/>
            <person name="Kallen N."/>
            <person name="Kersten P."/>
            <person name="Kohler A."/>
            <person name="Kuees U."/>
            <person name="Kumar T.K.A."/>
            <person name="Kuo A."/>
            <person name="LaButti K."/>
            <person name="Larrondo L.F."/>
            <person name="Lindquist E."/>
            <person name="Ling A."/>
            <person name="Lombard V."/>
            <person name="Lucas S."/>
            <person name="Lundell T."/>
            <person name="Martin R."/>
            <person name="McLaughlin D.J."/>
            <person name="Morgenstern I."/>
            <person name="Morin E."/>
            <person name="Murat C."/>
            <person name="Nagy L.G."/>
            <person name="Nolan M."/>
            <person name="Ohm R.A."/>
            <person name="Patyshakuliyeva A."/>
            <person name="Rokas A."/>
            <person name="Ruiz-Duenas F.J."/>
            <person name="Sabat G."/>
            <person name="Salamov A."/>
            <person name="Samejima M."/>
            <person name="Schmutz J."/>
            <person name="Slot J.C."/>
            <person name="St John F."/>
            <person name="Stenlid J."/>
            <person name="Sun H."/>
            <person name="Sun S."/>
            <person name="Syed K."/>
            <person name="Tsang A."/>
            <person name="Wiebenga A."/>
            <person name="Young D."/>
            <person name="Pisabarro A."/>
            <person name="Eastwood D.C."/>
            <person name="Martin F."/>
            <person name="Cullen D."/>
            <person name="Grigoriev I.V."/>
            <person name="Hibbett D.S."/>
        </authorList>
    </citation>
    <scope>NUCLEOTIDE SEQUENCE [LARGE SCALE GENOMIC DNA]</scope>
    <source>
        <strain evidence="3">RWD-64-598 SS2</strain>
    </source>
</reference>
<evidence type="ECO:0000256" key="1">
    <source>
        <dbReference type="ARBA" id="ARBA00023002"/>
    </source>
</evidence>
<gene>
    <name evidence="2" type="ORF">CONPUDRAFT_101734</name>
</gene>
<dbReference type="InterPro" id="IPR002347">
    <property type="entry name" value="SDR_fam"/>
</dbReference>
<comment type="caution">
    <text evidence="2">The sequence shown here is derived from an EMBL/GenBank/DDBJ whole genome shotgun (WGS) entry which is preliminary data.</text>
</comment>
<evidence type="ECO:0000313" key="2">
    <source>
        <dbReference type="EMBL" id="EIW83122.1"/>
    </source>
</evidence>
<organism evidence="2 3">
    <name type="scientific">Coniophora puteana (strain RWD-64-598)</name>
    <name type="common">Brown rot fungus</name>
    <dbReference type="NCBI Taxonomy" id="741705"/>
    <lineage>
        <taxon>Eukaryota</taxon>
        <taxon>Fungi</taxon>
        <taxon>Dikarya</taxon>
        <taxon>Basidiomycota</taxon>
        <taxon>Agaricomycotina</taxon>
        <taxon>Agaricomycetes</taxon>
        <taxon>Agaricomycetidae</taxon>
        <taxon>Boletales</taxon>
        <taxon>Coniophorineae</taxon>
        <taxon>Coniophoraceae</taxon>
        <taxon>Coniophora</taxon>
    </lineage>
</organism>
<keyword evidence="1" id="KW-0560">Oxidoreductase</keyword>
<dbReference type="GeneID" id="19198313"/>
<name>A0A5M3MVC2_CONPW</name>